<name>A0A5B7HEN2_PORTR</name>
<dbReference type="EMBL" id="VSRR010029650">
    <property type="protein sequence ID" value="MPC69572.1"/>
    <property type="molecule type" value="Genomic_DNA"/>
</dbReference>
<sequence>MLVLQYSSPPCTGLCNFARGGDEFGSEDRLRGMSLVARHWVWEAGRSDQHDACLATLCSGVYCFESRRVGSLD</sequence>
<reference evidence="1 2" key="1">
    <citation type="submission" date="2019-05" db="EMBL/GenBank/DDBJ databases">
        <title>Another draft genome of Portunus trituberculatus and its Hox gene families provides insights of decapod evolution.</title>
        <authorList>
            <person name="Jeong J.-H."/>
            <person name="Song I."/>
            <person name="Kim S."/>
            <person name="Choi T."/>
            <person name="Kim D."/>
            <person name="Ryu S."/>
            <person name="Kim W."/>
        </authorList>
    </citation>
    <scope>NUCLEOTIDE SEQUENCE [LARGE SCALE GENOMIC DNA]</scope>
    <source>
        <tissue evidence="1">Muscle</tissue>
    </source>
</reference>
<evidence type="ECO:0000313" key="1">
    <source>
        <dbReference type="EMBL" id="MPC69572.1"/>
    </source>
</evidence>
<evidence type="ECO:0000313" key="2">
    <source>
        <dbReference type="Proteomes" id="UP000324222"/>
    </source>
</evidence>
<accession>A0A5B7HEN2</accession>
<keyword evidence="2" id="KW-1185">Reference proteome</keyword>
<organism evidence="1 2">
    <name type="scientific">Portunus trituberculatus</name>
    <name type="common">Swimming crab</name>
    <name type="synonym">Neptunus trituberculatus</name>
    <dbReference type="NCBI Taxonomy" id="210409"/>
    <lineage>
        <taxon>Eukaryota</taxon>
        <taxon>Metazoa</taxon>
        <taxon>Ecdysozoa</taxon>
        <taxon>Arthropoda</taxon>
        <taxon>Crustacea</taxon>
        <taxon>Multicrustacea</taxon>
        <taxon>Malacostraca</taxon>
        <taxon>Eumalacostraca</taxon>
        <taxon>Eucarida</taxon>
        <taxon>Decapoda</taxon>
        <taxon>Pleocyemata</taxon>
        <taxon>Brachyura</taxon>
        <taxon>Eubrachyura</taxon>
        <taxon>Portunoidea</taxon>
        <taxon>Portunidae</taxon>
        <taxon>Portuninae</taxon>
        <taxon>Portunus</taxon>
    </lineage>
</organism>
<protein>
    <submittedName>
        <fullName evidence="1">Uncharacterized protein</fullName>
    </submittedName>
</protein>
<dbReference type="Proteomes" id="UP000324222">
    <property type="component" value="Unassembled WGS sequence"/>
</dbReference>
<gene>
    <name evidence="1" type="ORF">E2C01_063801</name>
</gene>
<dbReference type="AlphaFoldDB" id="A0A5B7HEN2"/>
<comment type="caution">
    <text evidence="1">The sequence shown here is derived from an EMBL/GenBank/DDBJ whole genome shotgun (WGS) entry which is preliminary data.</text>
</comment>
<proteinExistence type="predicted"/>